<protein>
    <submittedName>
        <fullName evidence="1">Uncharacterized protein</fullName>
    </submittedName>
</protein>
<organism evidence="1 2">
    <name type="scientific">Dysgonomonas capnocytophagoides</name>
    <dbReference type="NCBI Taxonomy" id="45254"/>
    <lineage>
        <taxon>Bacteria</taxon>
        <taxon>Pseudomonadati</taxon>
        <taxon>Bacteroidota</taxon>
        <taxon>Bacteroidia</taxon>
        <taxon>Bacteroidales</taxon>
        <taxon>Dysgonomonadaceae</taxon>
        <taxon>Dysgonomonas</taxon>
    </lineage>
</organism>
<dbReference type="RefSeq" id="WP_134437607.1">
    <property type="nucleotide sequence ID" value="NZ_SOML01000019.1"/>
</dbReference>
<keyword evidence="2" id="KW-1185">Reference proteome</keyword>
<gene>
    <name evidence="1" type="ORF">E2605_19025</name>
</gene>
<comment type="caution">
    <text evidence="1">The sequence shown here is derived from an EMBL/GenBank/DDBJ whole genome shotgun (WGS) entry which is preliminary data.</text>
</comment>
<proteinExistence type="predicted"/>
<dbReference type="EMBL" id="SOML01000019">
    <property type="protein sequence ID" value="TFD91932.1"/>
    <property type="molecule type" value="Genomic_DNA"/>
</dbReference>
<accession>A0A4Y8KYT0</accession>
<evidence type="ECO:0000313" key="2">
    <source>
        <dbReference type="Proteomes" id="UP000297861"/>
    </source>
</evidence>
<reference evidence="1 2" key="1">
    <citation type="submission" date="2019-03" db="EMBL/GenBank/DDBJ databases">
        <title>San Antonio Military Medical Center submission to MRSN (WRAIR), pending publication.</title>
        <authorList>
            <person name="Blyth D.M."/>
            <person name="Mccarthy S.L."/>
            <person name="Schall S.E."/>
            <person name="Stam J.A."/>
            <person name="Ong A.C."/>
            <person name="Mcgann P.T."/>
        </authorList>
    </citation>
    <scope>NUCLEOTIDE SEQUENCE [LARGE SCALE GENOMIC DNA]</scope>
    <source>
        <strain evidence="1 2">MRSN571793</strain>
    </source>
</reference>
<evidence type="ECO:0000313" key="1">
    <source>
        <dbReference type="EMBL" id="TFD91932.1"/>
    </source>
</evidence>
<sequence length="113" mass="12997">MIEITLSQFVRSINKYLTLAETVPIVLVCGRWNRKYYLLTPASESEILEIQQSEFKIGDKVIVTEDVQHNNTGKEFEATIIDIENNPFRGLVLSAETTDKQIYSDIVENFKKI</sequence>
<name>A0A4Y8KYT0_9BACT</name>
<dbReference type="Proteomes" id="UP000297861">
    <property type="component" value="Unassembled WGS sequence"/>
</dbReference>
<dbReference type="OrthoDB" id="1452891at2"/>
<dbReference type="AlphaFoldDB" id="A0A4Y8KYT0"/>